<feature type="compositionally biased region" description="Low complexity" evidence="5">
    <location>
        <begin position="129"/>
        <end position="150"/>
    </location>
</feature>
<dbReference type="InParanoid" id="A0A4S2MSQ9"/>
<dbReference type="OrthoDB" id="654211at2759"/>
<gene>
    <name evidence="7" type="ORF">EX30DRAFT_110932</name>
</gene>
<dbReference type="PROSITE" id="PS00028">
    <property type="entry name" value="ZINC_FINGER_C2H2_1"/>
    <property type="match status" value="2"/>
</dbReference>
<dbReference type="STRING" id="341454.A0A4S2MSQ9"/>
<feature type="domain" description="C2H2-type" evidence="6">
    <location>
        <begin position="188"/>
        <end position="217"/>
    </location>
</feature>
<dbReference type="Gene3D" id="3.30.160.60">
    <property type="entry name" value="Classic Zinc Finger"/>
    <property type="match status" value="1"/>
</dbReference>
<evidence type="ECO:0000256" key="2">
    <source>
        <dbReference type="ARBA" id="ARBA00022771"/>
    </source>
</evidence>
<name>A0A4S2MSQ9_9PEZI</name>
<dbReference type="InterPro" id="IPR013087">
    <property type="entry name" value="Znf_C2H2_type"/>
</dbReference>
<sequence>MSHPWGWNTHEENEHQATPHSHHQPAYFTQDYTTPMVEYTQQPLPSTFIHNMSHGPYSPGHAPPVGYTDPNHGYLTPNFTTSYHESPRPSPGFASDNYTSRPGSNYSPGSEIYDDFEDDALEPIYYTDPTTGLPQQLQQPPYTSSSSSSHHPPPGTSPYYMCDHPGCNKVCARLCDLRKHKKRHQKPFPCREGCESCFSTEKDRDRHERSRHRQEERLTCVVCGHRTARKDNMKDHVRRRHGEQDLERIMDATIANAYGDCRTPER</sequence>
<dbReference type="PANTHER" id="PTHR23235:SF120">
    <property type="entry name" value="KRUPPEL-LIKE FACTOR 15"/>
    <property type="match status" value="1"/>
</dbReference>
<protein>
    <recommendedName>
        <fullName evidence="6">C2H2-type domain-containing protein</fullName>
    </recommendedName>
</protein>
<dbReference type="GO" id="GO:0000978">
    <property type="term" value="F:RNA polymerase II cis-regulatory region sequence-specific DNA binding"/>
    <property type="evidence" value="ECO:0007669"/>
    <property type="project" value="TreeGrafter"/>
</dbReference>
<keyword evidence="1" id="KW-0479">Metal-binding</keyword>
<evidence type="ECO:0000313" key="7">
    <source>
        <dbReference type="EMBL" id="TGZ79318.1"/>
    </source>
</evidence>
<feature type="compositionally biased region" description="Polar residues" evidence="5">
    <location>
        <begin position="96"/>
        <end position="108"/>
    </location>
</feature>
<dbReference type="SMART" id="SM00355">
    <property type="entry name" value="ZnF_C2H2"/>
    <property type="match status" value="3"/>
</dbReference>
<dbReference type="Proteomes" id="UP000298138">
    <property type="component" value="Unassembled WGS sequence"/>
</dbReference>
<dbReference type="InterPro" id="IPR036236">
    <property type="entry name" value="Znf_C2H2_sf"/>
</dbReference>
<keyword evidence="2 4" id="KW-0863">Zinc-finger</keyword>
<keyword evidence="3" id="KW-0862">Zinc</keyword>
<evidence type="ECO:0000256" key="3">
    <source>
        <dbReference type="ARBA" id="ARBA00022833"/>
    </source>
</evidence>
<dbReference type="EMBL" id="ML220132">
    <property type="protein sequence ID" value="TGZ79318.1"/>
    <property type="molecule type" value="Genomic_DNA"/>
</dbReference>
<evidence type="ECO:0000313" key="8">
    <source>
        <dbReference type="Proteomes" id="UP000298138"/>
    </source>
</evidence>
<evidence type="ECO:0000256" key="1">
    <source>
        <dbReference type="ARBA" id="ARBA00022723"/>
    </source>
</evidence>
<evidence type="ECO:0000256" key="4">
    <source>
        <dbReference type="PROSITE-ProRule" id="PRU00042"/>
    </source>
</evidence>
<reference evidence="7 8" key="1">
    <citation type="submission" date="2019-04" db="EMBL/GenBank/DDBJ databases">
        <title>Comparative genomics and transcriptomics to analyze fruiting body development in filamentous ascomycetes.</title>
        <authorList>
            <consortium name="DOE Joint Genome Institute"/>
            <person name="Lutkenhaus R."/>
            <person name="Traeger S."/>
            <person name="Breuer J."/>
            <person name="Kuo A."/>
            <person name="Lipzen A."/>
            <person name="Pangilinan J."/>
            <person name="Dilworth D."/>
            <person name="Sandor L."/>
            <person name="Poggeler S."/>
            <person name="Barry K."/>
            <person name="Grigoriev I.V."/>
            <person name="Nowrousian M."/>
        </authorList>
    </citation>
    <scope>NUCLEOTIDE SEQUENCE [LARGE SCALE GENOMIC DNA]</scope>
    <source>
        <strain evidence="7 8">CBS 389.68</strain>
    </source>
</reference>
<dbReference type="GO" id="GO:0000981">
    <property type="term" value="F:DNA-binding transcription factor activity, RNA polymerase II-specific"/>
    <property type="evidence" value="ECO:0007669"/>
    <property type="project" value="TreeGrafter"/>
</dbReference>
<feature type="compositionally biased region" description="Acidic residues" evidence="5">
    <location>
        <begin position="112"/>
        <end position="121"/>
    </location>
</feature>
<dbReference type="PANTHER" id="PTHR23235">
    <property type="entry name" value="KRUEPPEL-LIKE TRANSCRIPTION FACTOR"/>
    <property type="match status" value="1"/>
</dbReference>
<proteinExistence type="predicted"/>
<feature type="region of interest" description="Disordered" evidence="5">
    <location>
        <begin position="1"/>
        <end position="25"/>
    </location>
</feature>
<dbReference type="PROSITE" id="PS50157">
    <property type="entry name" value="ZINC_FINGER_C2H2_2"/>
    <property type="match status" value="2"/>
</dbReference>
<organism evidence="7 8">
    <name type="scientific">Ascodesmis nigricans</name>
    <dbReference type="NCBI Taxonomy" id="341454"/>
    <lineage>
        <taxon>Eukaryota</taxon>
        <taxon>Fungi</taxon>
        <taxon>Dikarya</taxon>
        <taxon>Ascomycota</taxon>
        <taxon>Pezizomycotina</taxon>
        <taxon>Pezizomycetes</taxon>
        <taxon>Pezizales</taxon>
        <taxon>Ascodesmidaceae</taxon>
        <taxon>Ascodesmis</taxon>
    </lineage>
</organism>
<keyword evidence="8" id="KW-1185">Reference proteome</keyword>
<dbReference type="AlphaFoldDB" id="A0A4S2MSQ9"/>
<dbReference type="SUPFAM" id="SSF57667">
    <property type="entry name" value="beta-beta-alpha zinc fingers"/>
    <property type="match status" value="1"/>
</dbReference>
<feature type="domain" description="C2H2-type" evidence="6">
    <location>
        <begin position="160"/>
        <end position="189"/>
    </location>
</feature>
<accession>A0A4S2MSQ9</accession>
<feature type="region of interest" description="Disordered" evidence="5">
    <location>
        <begin position="77"/>
        <end position="156"/>
    </location>
</feature>
<evidence type="ECO:0000256" key="5">
    <source>
        <dbReference type="SAM" id="MobiDB-lite"/>
    </source>
</evidence>
<dbReference type="GO" id="GO:0008270">
    <property type="term" value="F:zinc ion binding"/>
    <property type="evidence" value="ECO:0007669"/>
    <property type="project" value="UniProtKB-KW"/>
</dbReference>
<evidence type="ECO:0000259" key="6">
    <source>
        <dbReference type="PROSITE" id="PS50157"/>
    </source>
</evidence>